<reference evidence="2 3" key="2">
    <citation type="submission" date="2018-12" db="EMBL/GenBank/DDBJ databases">
        <title>Whole-genome sequences of fifteen clinical Streptococcus suis strains isolated from pigs between 2006 and 2018.</title>
        <authorList>
            <person name="Stevens M.J.A."/>
            <person name="Cernela N."/>
            <person name="Spoerry Serrano N."/>
            <person name="Schmitt S."/>
            <person name="Schrenzel J."/>
            <person name="Stephan R."/>
        </authorList>
    </citation>
    <scope>NUCLEOTIDE SEQUENCE [LARGE SCALE GENOMIC DNA]</scope>
    <source>
        <strain evidence="2 3">PP422</strain>
    </source>
</reference>
<evidence type="ECO:0000313" key="3">
    <source>
        <dbReference type="Proteomes" id="UP000274117"/>
    </source>
</evidence>
<dbReference type="AlphaFoldDB" id="A0A426TIK2"/>
<dbReference type="OrthoDB" id="2236461at2"/>
<keyword evidence="2" id="KW-0804">Transcription</keyword>
<keyword evidence="1" id="KW-0472">Membrane</keyword>
<evidence type="ECO:0000313" key="2">
    <source>
        <dbReference type="EMBL" id="RRR55171.1"/>
    </source>
</evidence>
<proteinExistence type="predicted"/>
<dbReference type="InterPro" id="IPR024596">
    <property type="entry name" value="RNApol_su_b/EpuA"/>
</dbReference>
<dbReference type="GO" id="GO:0000428">
    <property type="term" value="C:DNA-directed RNA polymerase complex"/>
    <property type="evidence" value="ECO:0007669"/>
    <property type="project" value="UniProtKB-KW"/>
</dbReference>
<organism evidence="2 3">
    <name type="scientific">Streptococcus suis</name>
    <dbReference type="NCBI Taxonomy" id="1307"/>
    <lineage>
        <taxon>Bacteria</taxon>
        <taxon>Bacillati</taxon>
        <taxon>Bacillota</taxon>
        <taxon>Bacilli</taxon>
        <taxon>Lactobacillales</taxon>
        <taxon>Streptococcaceae</taxon>
        <taxon>Streptococcus</taxon>
    </lineage>
</organism>
<reference evidence="2 3" key="1">
    <citation type="submission" date="2018-11" db="EMBL/GenBank/DDBJ databases">
        <authorList>
            <person name="Stevens M.J."/>
            <person name="Cernela N."/>
            <person name="Spoerry Serrano N."/>
            <person name="Schmitt S."/>
            <person name="Schrenzel J."/>
            <person name="Stephan R."/>
        </authorList>
    </citation>
    <scope>NUCLEOTIDE SEQUENCE [LARGE SCALE GENOMIC DNA]</scope>
    <source>
        <strain evidence="2 3">PP422</strain>
    </source>
</reference>
<dbReference type="RefSeq" id="WP_105111683.1">
    <property type="nucleotide sequence ID" value="NZ_POIG01000221.1"/>
</dbReference>
<accession>A0A426TIK2</accession>
<keyword evidence="2" id="KW-0240">DNA-directed RNA polymerase</keyword>
<feature type="transmembrane region" description="Helical" evidence="1">
    <location>
        <begin position="12"/>
        <end position="38"/>
    </location>
</feature>
<keyword evidence="1" id="KW-0812">Transmembrane</keyword>
<protein>
    <submittedName>
        <fullName evidence="2">DNA-directed RNA polymerase subunit beta</fullName>
    </submittedName>
</protein>
<name>A0A426TIK2_STRSU</name>
<keyword evidence="1" id="KW-1133">Transmembrane helix</keyword>
<dbReference type="Pfam" id="PF11772">
    <property type="entry name" value="EpuA"/>
    <property type="match status" value="1"/>
</dbReference>
<dbReference type="Proteomes" id="UP000274117">
    <property type="component" value="Unassembled WGS sequence"/>
</dbReference>
<dbReference type="EMBL" id="RSDO01000002">
    <property type="protein sequence ID" value="RRR55171.1"/>
    <property type="molecule type" value="Genomic_DNA"/>
</dbReference>
<evidence type="ECO:0000256" key="1">
    <source>
        <dbReference type="SAM" id="Phobius"/>
    </source>
</evidence>
<sequence length="63" mass="7147">MDKEQFGYIKKQLLIVLLVILAMFLLFAVGLMIGYGVIGDGDNIWSVLSPEKWQELINKFTGK</sequence>
<gene>
    <name evidence="2" type="ORF">EI998_01395</name>
</gene>
<comment type="caution">
    <text evidence="2">The sequence shown here is derived from an EMBL/GenBank/DDBJ whole genome shotgun (WGS) entry which is preliminary data.</text>
</comment>